<dbReference type="GO" id="GO:0005768">
    <property type="term" value="C:endosome"/>
    <property type="evidence" value="ECO:0007669"/>
    <property type="project" value="TreeGrafter"/>
</dbReference>
<dbReference type="Proteomes" id="UP000278807">
    <property type="component" value="Unassembled WGS sequence"/>
</dbReference>
<keyword evidence="3" id="KW-1185">Reference proteome</keyword>
<evidence type="ECO:0000313" key="2">
    <source>
        <dbReference type="EMBL" id="VDO01319.1"/>
    </source>
</evidence>
<feature type="domain" description="BRO1" evidence="1">
    <location>
        <begin position="23"/>
        <end position="165"/>
    </location>
</feature>
<proteinExistence type="predicted"/>
<evidence type="ECO:0000313" key="4">
    <source>
        <dbReference type="WBParaSite" id="HNAJ_0000546101-mRNA-1"/>
    </source>
</evidence>
<dbReference type="WBParaSite" id="HNAJ_0000546101-mRNA-1">
    <property type="protein sequence ID" value="HNAJ_0000546101-mRNA-1"/>
    <property type="gene ID" value="HNAJ_0000546101"/>
</dbReference>
<reference evidence="2 3" key="2">
    <citation type="submission" date="2018-11" db="EMBL/GenBank/DDBJ databases">
        <authorList>
            <consortium name="Pathogen Informatics"/>
        </authorList>
    </citation>
    <scope>NUCLEOTIDE SEQUENCE [LARGE SCALE GENOMIC DNA]</scope>
</reference>
<dbReference type="STRING" id="102285.A0A0R3TEH2"/>
<accession>A0A0R3TEH2</accession>
<dbReference type="GO" id="GO:0043328">
    <property type="term" value="P:protein transport to vacuole involved in ubiquitin-dependent protein catabolic process via the multivesicular body sorting pathway"/>
    <property type="evidence" value="ECO:0007669"/>
    <property type="project" value="TreeGrafter"/>
</dbReference>
<dbReference type="OrthoDB" id="10266451at2759"/>
<dbReference type="PANTHER" id="PTHR23030:SF30">
    <property type="entry name" value="TYROSINE-PROTEIN PHOSPHATASE NON-RECEPTOR TYPE 23"/>
    <property type="match status" value="1"/>
</dbReference>
<dbReference type="Gene3D" id="1.25.40.280">
    <property type="entry name" value="alix/aip1 like domains"/>
    <property type="match status" value="1"/>
</dbReference>
<reference evidence="4" key="1">
    <citation type="submission" date="2017-02" db="UniProtKB">
        <authorList>
            <consortium name="WormBaseParasite"/>
        </authorList>
    </citation>
    <scope>IDENTIFICATION</scope>
</reference>
<sequence>MIFILLYLGNPVPSLFISSSRSQAQECIVEKAISDNRSPTITAKLAKNLAESYERCSAMINALDESVPPKCRKDWSRVASIKKSYYCSLVNYFMALDNANEMKFGITVAHFKLAQTEIEEAWRVAKTFTDSIEPQLGQGMIATIQCARELIVNGYIFLILFVLDH</sequence>
<evidence type="ECO:0000259" key="1">
    <source>
        <dbReference type="PROSITE" id="PS51180"/>
    </source>
</evidence>
<dbReference type="PANTHER" id="PTHR23030">
    <property type="entry name" value="PCD6 INTERACTING PROTEIN-RELATED"/>
    <property type="match status" value="1"/>
</dbReference>
<dbReference type="InterPro" id="IPR038499">
    <property type="entry name" value="BRO1_sf"/>
</dbReference>
<dbReference type="Pfam" id="PF03097">
    <property type="entry name" value="BRO1"/>
    <property type="match status" value="1"/>
</dbReference>
<organism evidence="4">
    <name type="scientific">Rodentolepis nana</name>
    <name type="common">Dwarf tapeworm</name>
    <name type="synonym">Hymenolepis nana</name>
    <dbReference type="NCBI Taxonomy" id="102285"/>
    <lineage>
        <taxon>Eukaryota</taxon>
        <taxon>Metazoa</taxon>
        <taxon>Spiralia</taxon>
        <taxon>Lophotrochozoa</taxon>
        <taxon>Platyhelminthes</taxon>
        <taxon>Cestoda</taxon>
        <taxon>Eucestoda</taxon>
        <taxon>Cyclophyllidea</taxon>
        <taxon>Hymenolepididae</taxon>
        <taxon>Rodentolepis</taxon>
    </lineage>
</organism>
<gene>
    <name evidence="2" type="ORF">HNAJ_LOCUS5459</name>
</gene>
<dbReference type="EMBL" id="UZAE01004688">
    <property type="protein sequence ID" value="VDO01319.1"/>
    <property type="molecule type" value="Genomic_DNA"/>
</dbReference>
<evidence type="ECO:0000313" key="3">
    <source>
        <dbReference type="Proteomes" id="UP000278807"/>
    </source>
</evidence>
<name>A0A0R3TEH2_RODNA</name>
<dbReference type="PROSITE" id="PS51180">
    <property type="entry name" value="BRO1"/>
    <property type="match status" value="1"/>
</dbReference>
<protein>
    <submittedName>
        <fullName evidence="4">BRO1 domain-containing protein</fullName>
    </submittedName>
</protein>
<dbReference type="InterPro" id="IPR004328">
    <property type="entry name" value="BRO1_dom"/>
</dbReference>
<dbReference type="AlphaFoldDB" id="A0A0R3TEH2"/>